<evidence type="ECO:0000313" key="3">
    <source>
        <dbReference type="Proteomes" id="UP000265520"/>
    </source>
</evidence>
<proteinExistence type="predicted"/>
<organism evidence="2 3">
    <name type="scientific">Trifolium medium</name>
    <dbReference type="NCBI Taxonomy" id="97028"/>
    <lineage>
        <taxon>Eukaryota</taxon>
        <taxon>Viridiplantae</taxon>
        <taxon>Streptophyta</taxon>
        <taxon>Embryophyta</taxon>
        <taxon>Tracheophyta</taxon>
        <taxon>Spermatophyta</taxon>
        <taxon>Magnoliopsida</taxon>
        <taxon>eudicotyledons</taxon>
        <taxon>Gunneridae</taxon>
        <taxon>Pentapetalae</taxon>
        <taxon>rosids</taxon>
        <taxon>fabids</taxon>
        <taxon>Fabales</taxon>
        <taxon>Fabaceae</taxon>
        <taxon>Papilionoideae</taxon>
        <taxon>50 kb inversion clade</taxon>
        <taxon>NPAAA clade</taxon>
        <taxon>Hologalegina</taxon>
        <taxon>IRL clade</taxon>
        <taxon>Trifolieae</taxon>
        <taxon>Trifolium</taxon>
    </lineage>
</organism>
<keyword evidence="3" id="KW-1185">Reference proteome</keyword>
<dbReference type="EMBL" id="LXQA010826570">
    <property type="protein sequence ID" value="MCI72855.1"/>
    <property type="molecule type" value="Genomic_DNA"/>
</dbReference>
<feature type="non-terminal residue" evidence="2">
    <location>
        <position position="1"/>
    </location>
</feature>
<comment type="caution">
    <text evidence="2">The sequence shown here is derived from an EMBL/GenBank/DDBJ whole genome shotgun (WGS) entry which is preliminary data.</text>
</comment>
<dbReference type="Proteomes" id="UP000265520">
    <property type="component" value="Unassembled WGS sequence"/>
</dbReference>
<evidence type="ECO:0000313" key="2">
    <source>
        <dbReference type="EMBL" id="MCI72855.1"/>
    </source>
</evidence>
<name>A0A392UM66_9FABA</name>
<accession>A0A392UM66</accession>
<reference evidence="2 3" key="1">
    <citation type="journal article" date="2018" name="Front. Plant Sci.">
        <title>Red Clover (Trifolium pratense) and Zigzag Clover (T. medium) - A Picture of Genomic Similarities and Differences.</title>
        <authorList>
            <person name="Dluhosova J."/>
            <person name="Istvanek J."/>
            <person name="Nedelnik J."/>
            <person name="Repkova J."/>
        </authorList>
    </citation>
    <scope>NUCLEOTIDE SEQUENCE [LARGE SCALE GENOMIC DNA]</scope>
    <source>
        <strain evidence="3">cv. 10/8</strain>
        <tissue evidence="2">Leaf</tissue>
    </source>
</reference>
<protein>
    <submittedName>
        <fullName evidence="2">Uncharacterized protein</fullName>
    </submittedName>
</protein>
<feature type="region of interest" description="Disordered" evidence="1">
    <location>
        <begin position="1"/>
        <end position="32"/>
    </location>
</feature>
<dbReference type="AlphaFoldDB" id="A0A392UM66"/>
<evidence type="ECO:0000256" key="1">
    <source>
        <dbReference type="SAM" id="MobiDB-lite"/>
    </source>
</evidence>
<sequence length="66" mass="7407">NLIRKHQKSTKSDPSMNMRTMNREGIRDDNGGAAVCRRLNSRPLLGLRGEADGGEMTTPRRLNRCP</sequence>
<feature type="region of interest" description="Disordered" evidence="1">
    <location>
        <begin position="47"/>
        <end position="66"/>
    </location>
</feature>
<feature type="compositionally biased region" description="Basic and acidic residues" evidence="1">
    <location>
        <begin position="21"/>
        <end position="30"/>
    </location>
</feature>